<protein>
    <submittedName>
        <fullName evidence="9">ABC transporter permease</fullName>
    </submittedName>
</protein>
<evidence type="ECO:0000259" key="8">
    <source>
        <dbReference type="PROSITE" id="PS50928"/>
    </source>
</evidence>
<evidence type="ECO:0000256" key="1">
    <source>
        <dbReference type="ARBA" id="ARBA00004651"/>
    </source>
</evidence>
<dbReference type="PANTHER" id="PTHR43386">
    <property type="entry name" value="OLIGOPEPTIDE TRANSPORT SYSTEM PERMEASE PROTEIN APPC"/>
    <property type="match status" value="1"/>
</dbReference>
<comment type="caution">
    <text evidence="9">The sequence shown here is derived from an EMBL/GenBank/DDBJ whole genome shotgun (WGS) entry which is preliminary data.</text>
</comment>
<evidence type="ECO:0000256" key="4">
    <source>
        <dbReference type="ARBA" id="ARBA00022692"/>
    </source>
</evidence>
<dbReference type="InterPro" id="IPR000515">
    <property type="entry name" value="MetI-like"/>
</dbReference>
<dbReference type="EMBL" id="JBHSWE010000001">
    <property type="protein sequence ID" value="MFC6673403.1"/>
    <property type="molecule type" value="Genomic_DNA"/>
</dbReference>
<sequence>MNTDSKRLTASQWAGAIILGTLATFALLEWLLFDRNPAQQQLDAVLALPSLEEPLGTDQFGRSMLARMGAAVRLSFALGLLCVMTSALVGVLLGVWAAWRGGWADRLMDILLNTLLALPGLVLVLLLVALVPGSFAMLYFAISMVLWVEYYRVARAVTLTVVTGPQMQASKLLGFGRWYLFRRHIWPTVAPPVLALSAFGAGNAILALASLGFIYVGLRPPTAELGLMMVELFPYYSEAPGSSLSRW</sequence>
<dbReference type="InterPro" id="IPR050366">
    <property type="entry name" value="BP-dependent_transpt_permease"/>
</dbReference>
<evidence type="ECO:0000313" key="9">
    <source>
        <dbReference type="EMBL" id="MFC6673403.1"/>
    </source>
</evidence>
<keyword evidence="6 7" id="KW-0472">Membrane</keyword>
<dbReference type="SUPFAM" id="SSF161098">
    <property type="entry name" value="MetI-like"/>
    <property type="match status" value="1"/>
</dbReference>
<feature type="domain" description="ABC transmembrane type-1" evidence="8">
    <location>
        <begin position="72"/>
        <end position="247"/>
    </location>
</feature>
<feature type="transmembrane region" description="Helical" evidence="7">
    <location>
        <begin position="193"/>
        <end position="218"/>
    </location>
</feature>
<dbReference type="PANTHER" id="PTHR43386:SF1">
    <property type="entry name" value="D,D-DIPEPTIDE TRANSPORT SYSTEM PERMEASE PROTEIN DDPC-RELATED"/>
    <property type="match status" value="1"/>
</dbReference>
<gene>
    <name evidence="9" type="ORF">ACFQDL_27395</name>
</gene>
<evidence type="ECO:0000313" key="10">
    <source>
        <dbReference type="Proteomes" id="UP001596422"/>
    </source>
</evidence>
<keyword evidence="2 7" id="KW-0813">Transport</keyword>
<organism evidence="9 10">
    <name type="scientific">Marinobacterium aestuariivivens</name>
    <dbReference type="NCBI Taxonomy" id="1698799"/>
    <lineage>
        <taxon>Bacteria</taxon>
        <taxon>Pseudomonadati</taxon>
        <taxon>Pseudomonadota</taxon>
        <taxon>Gammaproteobacteria</taxon>
        <taxon>Oceanospirillales</taxon>
        <taxon>Oceanospirillaceae</taxon>
        <taxon>Marinobacterium</taxon>
    </lineage>
</organism>
<proteinExistence type="inferred from homology"/>
<evidence type="ECO:0000256" key="7">
    <source>
        <dbReference type="RuleBase" id="RU363032"/>
    </source>
</evidence>
<feature type="transmembrane region" description="Helical" evidence="7">
    <location>
        <begin position="111"/>
        <end position="142"/>
    </location>
</feature>
<evidence type="ECO:0000256" key="3">
    <source>
        <dbReference type="ARBA" id="ARBA00022475"/>
    </source>
</evidence>
<dbReference type="InterPro" id="IPR035906">
    <property type="entry name" value="MetI-like_sf"/>
</dbReference>
<keyword evidence="4 7" id="KW-0812">Transmembrane</keyword>
<accession>A0ABW2A7G3</accession>
<evidence type="ECO:0000256" key="5">
    <source>
        <dbReference type="ARBA" id="ARBA00022989"/>
    </source>
</evidence>
<name>A0ABW2A7G3_9GAMM</name>
<keyword evidence="3" id="KW-1003">Cell membrane</keyword>
<reference evidence="10" key="1">
    <citation type="journal article" date="2019" name="Int. J. Syst. Evol. Microbiol.">
        <title>The Global Catalogue of Microorganisms (GCM) 10K type strain sequencing project: providing services to taxonomists for standard genome sequencing and annotation.</title>
        <authorList>
            <consortium name="The Broad Institute Genomics Platform"/>
            <consortium name="The Broad Institute Genome Sequencing Center for Infectious Disease"/>
            <person name="Wu L."/>
            <person name="Ma J."/>
        </authorList>
    </citation>
    <scope>NUCLEOTIDE SEQUENCE [LARGE SCALE GENOMIC DNA]</scope>
    <source>
        <strain evidence="10">NBRC 111756</strain>
    </source>
</reference>
<feature type="transmembrane region" description="Helical" evidence="7">
    <location>
        <begin position="74"/>
        <end position="99"/>
    </location>
</feature>
<dbReference type="Pfam" id="PF00528">
    <property type="entry name" value="BPD_transp_1"/>
    <property type="match status" value="1"/>
</dbReference>
<dbReference type="CDD" id="cd06261">
    <property type="entry name" value="TM_PBP2"/>
    <property type="match status" value="1"/>
</dbReference>
<dbReference type="RefSeq" id="WP_379911764.1">
    <property type="nucleotide sequence ID" value="NZ_JBHSWE010000001.1"/>
</dbReference>
<dbReference type="PROSITE" id="PS50928">
    <property type="entry name" value="ABC_TM1"/>
    <property type="match status" value="1"/>
</dbReference>
<keyword evidence="5 7" id="KW-1133">Transmembrane helix</keyword>
<evidence type="ECO:0000256" key="2">
    <source>
        <dbReference type="ARBA" id="ARBA00022448"/>
    </source>
</evidence>
<comment type="similarity">
    <text evidence="7">Belongs to the binding-protein-dependent transport system permease family.</text>
</comment>
<comment type="subcellular location">
    <subcellularLocation>
        <location evidence="1 7">Cell membrane</location>
        <topology evidence="1 7">Multi-pass membrane protein</topology>
    </subcellularLocation>
</comment>
<dbReference type="Gene3D" id="1.10.3720.10">
    <property type="entry name" value="MetI-like"/>
    <property type="match status" value="1"/>
</dbReference>
<feature type="transmembrane region" description="Helical" evidence="7">
    <location>
        <begin position="12"/>
        <end position="33"/>
    </location>
</feature>
<dbReference type="Proteomes" id="UP001596422">
    <property type="component" value="Unassembled WGS sequence"/>
</dbReference>
<keyword evidence="10" id="KW-1185">Reference proteome</keyword>
<evidence type="ECO:0000256" key="6">
    <source>
        <dbReference type="ARBA" id="ARBA00023136"/>
    </source>
</evidence>